<protein>
    <submittedName>
        <fullName evidence="1">Uncharacterized protein</fullName>
    </submittedName>
</protein>
<proteinExistence type="predicted"/>
<comment type="caution">
    <text evidence="1">The sequence shown here is derived from an EMBL/GenBank/DDBJ whole genome shotgun (WGS) entry which is preliminary data.</text>
</comment>
<evidence type="ECO:0000313" key="1">
    <source>
        <dbReference type="EMBL" id="KAB7783699.1"/>
    </source>
</evidence>
<dbReference type="Proteomes" id="UP000469949">
    <property type="component" value="Unassembled WGS sequence"/>
</dbReference>
<accession>A0A833J420</accession>
<evidence type="ECO:0000313" key="2">
    <source>
        <dbReference type="Proteomes" id="UP000469949"/>
    </source>
</evidence>
<dbReference type="AlphaFoldDB" id="A0A833J420"/>
<name>A0A833J420_9HYPH</name>
<organism evidence="1 2">
    <name type="scientific">Methylorubrum populi</name>
    <dbReference type="NCBI Taxonomy" id="223967"/>
    <lineage>
        <taxon>Bacteria</taxon>
        <taxon>Pseudomonadati</taxon>
        <taxon>Pseudomonadota</taxon>
        <taxon>Alphaproteobacteria</taxon>
        <taxon>Hyphomicrobiales</taxon>
        <taxon>Methylobacteriaceae</taxon>
        <taxon>Methylorubrum</taxon>
    </lineage>
</organism>
<sequence length="49" mass="5266">MAAPLREPAARGATTARSLGCNVKAFSRVKRRLSREFMTRSAPSSLSAT</sequence>
<dbReference type="EMBL" id="WEKV01000014">
    <property type="protein sequence ID" value="KAB7783699.1"/>
    <property type="molecule type" value="Genomic_DNA"/>
</dbReference>
<reference evidence="1 2" key="1">
    <citation type="submission" date="2019-10" db="EMBL/GenBank/DDBJ databases">
        <title>Draft Genome Sequence of the Caffeine Degrading Methylotroph Methylorubrum populi PINKEL.</title>
        <authorList>
            <person name="Dawson S.C."/>
            <person name="Zhang X."/>
            <person name="Wright M.E."/>
            <person name="Sharma G."/>
            <person name="Langner J.T."/>
            <person name="Ditty J.L."/>
            <person name="Subuyuj G.A."/>
        </authorList>
    </citation>
    <scope>NUCLEOTIDE SEQUENCE [LARGE SCALE GENOMIC DNA]</scope>
    <source>
        <strain evidence="1 2">Pinkel</strain>
    </source>
</reference>
<gene>
    <name evidence="1" type="ORF">F8B43_3622</name>
</gene>